<dbReference type="InterPro" id="IPR000477">
    <property type="entry name" value="RT_dom"/>
</dbReference>
<dbReference type="InterPro" id="IPR051083">
    <property type="entry name" value="GrpII_Intron_Splice-Mob/Def"/>
</dbReference>
<dbReference type="PANTHER" id="PTHR34047">
    <property type="entry name" value="NUCLEAR INTRON MATURASE 1, MITOCHONDRIAL-RELATED"/>
    <property type="match status" value="1"/>
</dbReference>
<accession>A0A7X9SMM8</accession>
<dbReference type="CDD" id="cd01651">
    <property type="entry name" value="RT_G2_intron"/>
    <property type="match status" value="1"/>
</dbReference>
<reference evidence="2 3" key="1">
    <citation type="submission" date="2020-04" db="EMBL/GenBank/DDBJ databases">
        <authorList>
            <person name="Hitch T.C.A."/>
            <person name="Wylensek D."/>
            <person name="Clavel T."/>
        </authorList>
    </citation>
    <scope>NUCLEOTIDE SEQUENCE [LARGE SCALE GENOMIC DNA]</scope>
    <source>
        <strain evidence="2 3">WB01_NA02</strain>
    </source>
</reference>
<dbReference type="Proteomes" id="UP000587880">
    <property type="component" value="Unassembled WGS sequence"/>
</dbReference>
<gene>
    <name evidence="2" type="ORF">HF849_07780</name>
</gene>
<sequence>MLLDEIVLNEFTEEKFKQQFFAYKDEKTDRYNKQVLVAMGTDGVDYKTFEKNIESFAKNTCDRVASGRFFFSPFREKEVPKPPYIDLKIARKNKKIRTLSIATIRDVIFQKLMYRAVEEYCEDKFKEIDQMSFAYRRNKSTHMAIKKIYSLLNEGYYYVLNGDIKSFYDEIPHNKLKVTIEDFFGEENKLIGTYFRRFISADRVKYEDYKGNVKKYYKKKPMRERREKGIPQGGVLSGIVANIYMYDFDLQMKEILSENYHNAKYFRYADDFVVITKHKENIHKIYKTIRCLLNEKGLYLHDIGEKTKELDLSNVEKNKLDFLGFEVSPKGIRIKKDNITKFKFRIKDKIDNTKIYKKNPDKGLALLIKKINFKILGNLAFEDEKNLCENCGKLIKERSWMNYYEIITDVRQLRSLDTWIRKQIYRKYYYCSKVRLNKETLIDCGLESLEKTYYRHKRKKVTDNFCSCKKSDYYQAEEY</sequence>
<evidence type="ECO:0000313" key="2">
    <source>
        <dbReference type="EMBL" id="NMF04660.1"/>
    </source>
</evidence>
<proteinExistence type="predicted"/>
<evidence type="ECO:0000313" key="3">
    <source>
        <dbReference type="Proteomes" id="UP000587880"/>
    </source>
</evidence>
<dbReference type="SUPFAM" id="SSF56672">
    <property type="entry name" value="DNA/RNA polymerases"/>
    <property type="match status" value="1"/>
</dbReference>
<feature type="domain" description="Reverse transcriptase" evidence="1">
    <location>
        <begin position="60"/>
        <end position="327"/>
    </location>
</feature>
<dbReference type="AlphaFoldDB" id="A0A7X9SMM8"/>
<dbReference type="RefSeq" id="WP_168981618.1">
    <property type="nucleotide sequence ID" value="NZ_JABAGD010000011.1"/>
</dbReference>
<name>A0A7X9SMM8_CLOBE</name>
<evidence type="ECO:0000259" key="1">
    <source>
        <dbReference type="PROSITE" id="PS50878"/>
    </source>
</evidence>
<dbReference type="PROSITE" id="PS50878">
    <property type="entry name" value="RT_POL"/>
    <property type="match status" value="1"/>
</dbReference>
<dbReference type="InterPro" id="IPR043502">
    <property type="entry name" value="DNA/RNA_pol_sf"/>
</dbReference>
<comment type="caution">
    <text evidence="2">The sequence shown here is derived from an EMBL/GenBank/DDBJ whole genome shotgun (WGS) entry which is preliminary data.</text>
</comment>
<organism evidence="2 3">
    <name type="scientific">Clostridium beijerinckii</name>
    <name type="common">Clostridium MP</name>
    <dbReference type="NCBI Taxonomy" id="1520"/>
    <lineage>
        <taxon>Bacteria</taxon>
        <taxon>Bacillati</taxon>
        <taxon>Bacillota</taxon>
        <taxon>Clostridia</taxon>
        <taxon>Eubacteriales</taxon>
        <taxon>Clostridiaceae</taxon>
        <taxon>Clostridium</taxon>
    </lineage>
</organism>
<protein>
    <recommendedName>
        <fullName evidence="1">Reverse transcriptase domain-containing protein</fullName>
    </recommendedName>
</protein>
<dbReference type="Pfam" id="PF00078">
    <property type="entry name" value="RVT_1"/>
    <property type="match status" value="1"/>
</dbReference>
<dbReference type="PANTHER" id="PTHR34047:SF8">
    <property type="entry name" value="PROTEIN YKFC"/>
    <property type="match status" value="1"/>
</dbReference>
<dbReference type="EMBL" id="JABAGD010000011">
    <property type="protein sequence ID" value="NMF04660.1"/>
    <property type="molecule type" value="Genomic_DNA"/>
</dbReference>